<dbReference type="Proteomes" id="UP000178815">
    <property type="component" value="Unassembled WGS sequence"/>
</dbReference>
<evidence type="ECO:0008006" key="3">
    <source>
        <dbReference type="Google" id="ProtNLM"/>
    </source>
</evidence>
<dbReference type="STRING" id="1798481.A2678_00230"/>
<organism evidence="1 2">
    <name type="scientific">Candidatus Kaiserbacteria bacterium RIFCSPHIGHO2_01_FULL_53_31</name>
    <dbReference type="NCBI Taxonomy" id="1798481"/>
    <lineage>
        <taxon>Bacteria</taxon>
        <taxon>Candidatus Kaiseribacteriota</taxon>
    </lineage>
</organism>
<dbReference type="Gene3D" id="3.30.70.60">
    <property type="match status" value="1"/>
</dbReference>
<dbReference type="EMBL" id="MFKU01000015">
    <property type="protein sequence ID" value="OGG48292.1"/>
    <property type="molecule type" value="Genomic_DNA"/>
</dbReference>
<protein>
    <recommendedName>
        <fullName evidence="3">Pilus assembly protein PilO</fullName>
    </recommendedName>
</protein>
<dbReference type="AlphaFoldDB" id="A0A1F6CHD9"/>
<name>A0A1F6CHD9_9BACT</name>
<dbReference type="GO" id="GO:0043683">
    <property type="term" value="P:type IV pilus assembly"/>
    <property type="evidence" value="ECO:0007669"/>
    <property type="project" value="InterPro"/>
</dbReference>
<dbReference type="InterPro" id="IPR014717">
    <property type="entry name" value="Transl_elong_EF1B/ribsomal_bS6"/>
</dbReference>
<sequence>MNNRAVALLALFLAAGILFGYTYPMWAGSIADTKAAIERDNQALDAARAYADRQRELMAARDAIDPANLARLTNFLPDSVDNVGLIVDLNALAARSGFSLSSIDVSASTVDPYAVPDGNPVGSVELSLSAVGTYGSFQKFLKGVEESERLLDVRDLSITGSNSGMYTYDMSTRFYWLR</sequence>
<reference evidence="1 2" key="1">
    <citation type="journal article" date="2016" name="Nat. Commun.">
        <title>Thousands of microbial genomes shed light on interconnected biogeochemical processes in an aquifer system.</title>
        <authorList>
            <person name="Anantharaman K."/>
            <person name="Brown C.T."/>
            <person name="Hug L.A."/>
            <person name="Sharon I."/>
            <person name="Castelle C.J."/>
            <person name="Probst A.J."/>
            <person name="Thomas B.C."/>
            <person name="Singh A."/>
            <person name="Wilkins M.J."/>
            <person name="Karaoz U."/>
            <person name="Brodie E.L."/>
            <person name="Williams K.H."/>
            <person name="Hubbard S.S."/>
            <person name="Banfield J.F."/>
        </authorList>
    </citation>
    <scope>NUCLEOTIDE SEQUENCE [LARGE SCALE GENOMIC DNA]</scope>
</reference>
<dbReference type="Pfam" id="PF04350">
    <property type="entry name" value="PilO"/>
    <property type="match status" value="1"/>
</dbReference>
<evidence type="ECO:0000313" key="2">
    <source>
        <dbReference type="Proteomes" id="UP000178815"/>
    </source>
</evidence>
<accession>A0A1F6CHD9</accession>
<proteinExistence type="predicted"/>
<evidence type="ECO:0000313" key="1">
    <source>
        <dbReference type="EMBL" id="OGG48292.1"/>
    </source>
</evidence>
<gene>
    <name evidence="1" type="ORF">A2678_00230</name>
</gene>
<comment type="caution">
    <text evidence="1">The sequence shown here is derived from an EMBL/GenBank/DDBJ whole genome shotgun (WGS) entry which is preliminary data.</text>
</comment>
<dbReference type="InterPro" id="IPR007445">
    <property type="entry name" value="PilO"/>
</dbReference>
<dbReference type="GO" id="GO:0043107">
    <property type="term" value="P:type IV pilus-dependent motility"/>
    <property type="evidence" value="ECO:0007669"/>
    <property type="project" value="InterPro"/>
</dbReference>